<dbReference type="AlphaFoldDB" id="A0A975YQ21"/>
<name>A0A975YQ21_9VIBR</name>
<evidence type="ECO:0000313" key="3">
    <source>
        <dbReference type="Proteomes" id="UP000694232"/>
    </source>
</evidence>
<dbReference type="EMBL" id="CP076643">
    <property type="protein sequence ID" value="QXO19095.1"/>
    <property type="molecule type" value="Genomic_DNA"/>
</dbReference>
<keyword evidence="1" id="KW-0732">Signal</keyword>
<reference evidence="2" key="1">
    <citation type="submission" date="2021-06" db="EMBL/GenBank/DDBJ databases">
        <title>Vibrio nov. sp., novel gut bacterium isolated from Yellow Sea oyster.</title>
        <authorList>
            <person name="Muhammad N."/>
            <person name="Nguyen T.H."/>
            <person name="Lee Y.-J."/>
            <person name="Ko J."/>
            <person name="Kim S.-G."/>
        </authorList>
    </citation>
    <scope>NUCLEOTIDE SEQUENCE</scope>
    <source>
        <strain evidence="2">OG9-811</strain>
    </source>
</reference>
<gene>
    <name evidence="2" type="ORF">KNV97_12920</name>
</gene>
<protein>
    <submittedName>
        <fullName evidence="2">Peptidoglycan binding protein CsiV</fullName>
    </submittedName>
</protein>
<feature type="chain" id="PRO_5037653828" evidence="1">
    <location>
        <begin position="19"/>
        <end position="258"/>
    </location>
</feature>
<keyword evidence="3" id="KW-1185">Reference proteome</keyword>
<dbReference type="Pfam" id="PF10972">
    <property type="entry name" value="CsiV"/>
    <property type="match status" value="1"/>
</dbReference>
<feature type="signal peptide" evidence="1">
    <location>
        <begin position="1"/>
        <end position="18"/>
    </location>
</feature>
<sequence length="258" mass="29163">MKKLIPLLLLLVSMPSLAQRQFDIEVIIFKRAVDAEKVSESWPDDLPEISMKRAGSFNDASYRQSKGVTMLPASQYQLNDQEQRLKNHAGFKVLMHTAWRQGDEGRSAAPVFHIRAGRDYSEQFRADGSQAGQRNAAIPVNDVIEQSVAKPLYELDGTLQIYVQHYLYAETTLDLKEPSVRDVVIKDAPLSLALNPQDEGATVQSGNLESVSPQVETESFLKSYRMDQKRRMRSSETHYLDHPLMGMIIQVRKVADSQ</sequence>
<dbReference type="RefSeq" id="WP_218563292.1">
    <property type="nucleotide sequence ID" value="NZ_CP076643.1"/>
</dbReference>
<organism evidence="2 3">
    <name type="scientific">Vibrio ostreae</name>
    <dbReference type="NCBI Taxonomy" id="2841925"/>
    <lineage>
        <taxon>Bacteria</taxon>
        <taxon>Pseudomonadati</taxon>
        <taxon>Pseudomonadota</taxon>
        <taxon>Gammaproteobacteria</taxon>
        <taxon>Vibrionales</taxon>
        <taxon>Vibrionaceae</taxon>
        <taxon>Vibrio</taxon>
    </lineage>
</organism>
<evidence type="ECO:0000256" key="1">
    <source>
        <dbReference type="SAM" id="SignalP"/>
    </source>
</evidence>
<dbReference type="InterPro" id="IPR021241">
    <property type="entry name" value="CsiV"/>
</dbReference>
<accession>A0A975YQ21</accession>
<dbReference type="Proteomes" id="UP000694232">
    <property type="component" value="Chromosome 1"/>
</dbReference>
<evidence type="ECO:0000313" key="2">
    <source>
        <dbReference type="EMBL" id="QXO19095.1"/>
    </source>
</evidence>
<dbReference type="KEGG" id="vos:KNV97_12920"/>
<proteinExistence type="predicted"/>